<evidence type="ECO:0000256" key="8">
    <source>
        <dbReference type="SAM" id="MobiDB-lite"/>
    </source>
</evidence>
<reference evidence="10" key="1">
    <citation type="submission" date="2019-11" db="EMBL/GenBank/DDBJ databases">
        <title>Description of new Acetobacter species.</title>
        <authorList>
            <person name="Cleenwerck I."/>
            <person name="Sombolestani A.S."/>
        </authorList>
    </citation>
    <scope>NUCLEOTIDE SEQUENCE</scope>
    <source>
        <strain evidence="10">LMG 1626</strain>
    </source>
</reference>
<dbReference type="Gene3D" id="3.40.470.10">
    <property type="entry name" value="Uracil-DNA glycosylase-like domain"/>
    <property type="match status" value="1"/>
</dbReference>
<evidence type="ECO:0000256" key="4">
    <source>
        <dbReference type="ARBA" id="ARBA00022801"/>
    </source>
</evidence>
<dbReference type="CDD" id="cd10030">
    <property type="entry name" value="UDG-F4_TTUDGA_SPO1dp_like"/>
    <property type="match status" value="1"/>
</dbReference>
<evidence type="ECO:0000313" key="10">
    <source>
        <dbReference type="EMBL" id="NHO54477.1"/>
    </source>
</evidence>
<evidence type="ECO:0000259" key="9">
    <source>
        <dbReference type="SMART" id="SM00986"/>
    </source>
</evidence>
<dbReference type="EMBL" id="WOTH01000023">
    <property type="protein sequence ID" value="NHO54477.1"/>
    <property type="molecule type" value="Genomic_DNA"/>
</dbReference>
<dbReference type="PANTHER" id="PTHR33693">
    <property type="entry name" value="TYPE-5 URACIL-DNA GLYCOSYLASE"/>
    <property type="match status" value="1"/>
</dbReference>
<evidence type="ECO:0000256" key="2">
    <source>
        <dbReference type="ARBA" id="ARBA00022723"/>
    </source>
</evidence>
<keyword evidence="7" id="KW-0234">DNA repair</keyword>
<sequence length="283" mass="30698">MRVDVTESGAVAALLRLQMEWGVDILVDEQPQDRFAQSREERERSLPVDAQPQGEPVFARPASRSPQAPLPVAQPVPDLGFLRGLETVDALAAAIDGFSGCSLRSTATTTVLPRGPVGARVMVIGDTPDEDEDRSGIPFSGVGGQYLDRMLASIGLTREELVVAAAIPWRPPGGRPPSPAEVAVCLPLLLASISLFRPQRLLLCGGLAVRMMFGSQANPLRLRGKWRDTQWDTVWGPQKPALPMRHPLQLRAGARARREIWHDVLLLSVTLNDEAGITSVMAE</sequence>
<feature type="domain" description="Uracil-DNA glycosylase-like" evidence="9">
    <location>
        <begin position="112"/>
        <end position="265"/>
    </location>
</feature>
<keyword evidence="1" id="KW-0004">4Fe-4S</keyword>
<dbReference type="Proteomes" id="UP000597459">
    <property type="component" value="Unassembled WGS sequence"/>
</dbReference>
<dbReference type="SMART" id="SM00986">
    <property type="entry name" value="UDG"/>
    <property type="match status" value="1"/>
</dbReference>
<dbReference type="SMART" id="SM00987">
    <property type="entry name" value="UreE_C"/>
    <property type="match status" value="1"/>
</dbReference>
<feature type="region of interest" description="Disordered" evidence="8">
    <location>
        <begin position="34"/>
        <end position="71"/>
    </location>
</feature>
<dbReference type="GO" id="GO:0006281">
    <property type="term" value="P:DNA repair"/>
    <property type="evidence" value="ECO:0007669"/>
    <property type="project" value="UniProtKB-KW"/>
</dbReference>
<comment type="caution">
    <text evidence="10">The sequence shown here is derived from an EMBL/GenBank/DDBJ whole genome shotgun (WGS) entry which is preliminary data.</text>
</comment>
<organism evidence="10 11">
    <name type="scientific">Acetobacter estunensis</name>
    <dbReference type="NCBI Taxonomy" id="104097"/>
    <lineage>
        <taxon>Bacteria</taxon>
        <taxon>Pseudomonadati</taxon>
        <taxon>Pseudomonadota</taxon>
        <taxon>Alphaproteobacteria</taxon>
        <taxon>Acetobacterales</taxon>
        <taxon>Acetobacteraceae</taxon>
        <taxon>Acetobacter</taxon>
    </lineage>
</organism>
<keyword evidence="5" id="KW-0408">Iron</keyword>
<evidence type="ECO:0000256" key="3">
    <source>
        <dbReference type="ARBA" id="ARBA00022763"/>
    </source>
</evidence>
<dbReference type="GO" id="GO:0097506">
    <property type="term" value="F:deaminated base DNA N-glycosylase activity"/>
    <property type="evidence" value="ECO:0007669"/>
    <property type="project" value="UniProtKB-ARBA"/>
</dbReference>
<gene>
    <name evidence="10" type="ORF">GOB87_11025</name>
</gene>
<keyword evidence="2" id="KW-0479">Metal-binding</keyword>
<evidence type="ECO:0000256" key="6">
    <source>
        <dbReference type="ARBA" id="ARBA00023014"/>
    </source>
</evidence>
<feature type="compositionally biased region" description="Basic and acidic residues" evidence="8">
    <location>
        <begin position="36"/>
        <end position="46"/>
    </location>
</feature>
<dbReference type="GO" id="GO:0051539">
    <property type="term" value="F:4 iron, 4 sulfur cluster binding"/>
    <property type="evidence" value="ECO:0007669"/>
    <property type="project" value="UniProtKB-KW"/>
</dbReference>
<dbReference type="Pfam" id="PF03167">
    <property type="entry name" value="UDG"/>
    <property type="match status" value="1"/>
</dbReference>
<dbReference type="SUPFAM" id="SSF52141">
    <property type="entry name" value="Uracil-DNA glycosylase-like"/>
    <property type="match status" value="1"/>
</dbReference>
<keyword evidence="11" id="KW-1185">Reference proteome</keyword>
<keyword evidence="6" id="KW-0411">Iron-sulfur</keyword>
<evidence type="ECO:0000256" key="5">
    <source>
        <dbReference type="ARBA" id="ARBA00023004"/>
    </source>
</evidence>
<dbReference type="InterPro" id="IPR005122">
    <property type="entry name" value="Uracil-DNA_glycosylase-like"/>
</dbReference>
<dbReference type="AlphaFoldDB" id="A0A967B636"/>
<keyword evidence="4" id="KW-0378">Hydrolase</keyword>
<keyword evidence="3" id="KW-0227">DNA damage</keyword>
<accession>A0A967B636</accession>
<protein>
    <submittedName>
        <fullName evidence="10">Uracil-DNA glycosylase</fullName>
    </submittedName>
</protein>
<evidence type="ECO:0000256" key="1">
    <source>
        <dbReference type="ARBA" id="ARBA00022485"/>
    </source>
</evidence>
<dbReference type="PANTHER" id="PTHR33693:SF1">
    <property type="entry name" value="TYPE-4 URACIL-DNA GLYCOSYLASE"/>
    <property type="match status" value="1"/>
</dbReference>
<name>A0A967B636_9PROT</name>
<evidence type="ECO:0000313" key="11">
    <source>
        <dbReference type="Proteomes" id="UP000597459"/>
    </source>
</evidence>
<dbReference type="GO" id="GO:0046872">
    <property type="term" value="F:metal ion binding"/>
    <property type="evidence" value="ECO:0007669"/>
    <property type="project" value="UniProtKB-KW"/>
</dbReference>
<dbReference type="InterPro" id="IPR036895">
    <property type="entry name" value="Uracil-DNA_glycosylase-like_sf"/>
</dbReference>
<proteinExistence type="predicted"/>
<dbReference type="RefSeq" id="WP_166316541.1">
    <property type="nucleotide sequence ID" value="NZ_WOTH01000023.1"/>
</dbReference>
<dbReference type="InterPro" id="IPR051536">
    <property type="entry name" value="UDG_Type-4/5"/>
</dbReference>
<evidence type="ECO:0000256" key="7">
    <source>
        <dbReference type="ARBA" id="ARBA00023204"/>
    </source>
</evidence>